<keyword evidence="2" id="KW-1185">Reference proteome</keyword>
<evidence type="ECO:0000313" key="1">
    <source>
        <dbReference type="EMBL" id="QRD01705.1"/>
    </source>
</evidence>
<proteinExistence type="predicted"/>
<dbReference type="EMBL" id="CP069034">
    <property type="protein sequence ID" value="QRD01705.1"/>
    <property type="molecule type" value="Genomic_DNA"/>
</dbReference>
<dbReference type="AlphaFoldDB" id="A0A7U2FEU5"/>
<gene>
    <name evidence="1" type="ORF">JI435_417180</name>
</gene>
<dbReference type="Proteomes" id="UP000663193">
    <property type="component" value="Chromosome 12"/>
</dbReference>
<accession>A0A7U2FEU5</accession>
<protein>
    <submittedName>
        <fullName evidence="1">Uncharacterized protein</fullName>
    </submittedName>
</protein>
<organism evidence="1 2">
    <name type="scientific">Phaeosphaeria nodorum (strain SN15 / ATCC MYA-4574 / FGSC 10173)</name>
    <name type="common">Glume blotch fungus</name>
    <name type="synonym">Parastagonospora nodorum</name>
    <dbReference type="NCBI Taxonomy" id="321614"/>
    <lineage>
        <taxon>Eukaryota</taxon>
        <taxon>Fungi</taxon>
        <taxon>Dikarya</taxon>
        <taxon>Ascomycota</taxon>
        <taxon>Pezizomycotina</taxon>
        <taxon>Dothideomycetes</taxon>
        <taxon>Pleosporomycetidae</taxon>
        <taxon>Pleosporales</taxon>
        <taxon>Pleosporineae</taxon>
        <taxon>Phaeosphaeriaceae</taxon>
        <taxon>Parastagonospora</taxon>
    </lineage>
</organism>
<evidence type="ECO:0000313" key="2">
    <source>
        <dbReference type="Proteomes" id="UP000663193"/>
    </source>
</evidence>
<sequence length="62" mass="6951">MCRCFDTAQYIIPKLLNLHQSTRRGGRVVNAYDSNDQDACNHIPSGAQVRILPTSFLFGNLI</sequence>
<reference evidence="2" key="1">
    <citation type="journal article" date="2021" name="BMC Genomics">
        <title>Chromosome-level genome assembly and manually-curated proteome of model necrotroph Parastagonospora nodorum Sn15 reveals a genome-wide trove of candidate effector homologs, and redundancy of virulence-related functions within an accessory chromosome.</title>
        <authorList>
            <person name="Bertazzoni S."/>
            <person name="Jones D.A.B."/>
            <person name="Phan H.T."/>
            <person name="Tan K.-C."/>
            <person name="Hane J.K."/>
        </authorList>
    </citation>
    <scope>NUCLEOTIDE SEQUENCE [LARGE SCALE GENOMIC DNA]</scope>
    <source>
        <strain evidence="2">SN15 / ATCC MYA-4574 / FGSC 10173)</strain>
    </source>
</reference>
<name>A0A7U2FEU5_PHANO</name>
<dbReference type="VEuPathDB" id="FungiDB:JI435_417180"/>